<evidence type="ECO:0000313" key="2">
    <source>
        <dbReference type="EMBL" id="ABZ82804.1"/>
    </source>
</evidence>
<dbReference type="InterPro" id="IPR021124">
    <property type="entry name" value="CRISPR-assoc_prot_Cas5"/>
</dbReference>
<gene>
    <name evidence="2" type="primary">cas5</name>
    <name evidence="2" type="ORF">HM1_0185</name>
</gene>
<dbReference type="CDD" id="cd09645">
    <property type="entry name" value="Cas5_I-E"/>
    <property type="match status" value="1"/>
</dbReference>
<dbReference type="GO" id="GO:0051607">
    <property type="term" value="P:defense response to virus"/>
    <property type="evidence" value="ECO:0007669"/>
    <property type="project" value="UniProtKB-KW"/>
</dbReference>
<dbReference type="GO" id="GO:0003723">
    <property type="term" value="F:RNA binding"/>
    <property type="evidence" value="ECO:0007669"/>
    <property type="project" value="InterPro"/>
</dbReference>
<dbReference type="AlphaFoldDB" id="B0TDU1"/>
<keyword evidence="1" id="KW-0051">Antiviral defense</keyword>
<dbReference type="GO" id="GO:0043571">
    <property type="term" value="P:maintenance of CRISPR repeat elements"/>
    <property type="evidence" value="ECO:0007669"/>
    <property type="project" value="InterPro"/>
</dbReference>
<proteinExistence type="predicted"/>
<accession>B0TDU1</accession>
<dbReference type="NCBIfam" id="TIGR01868">
    <property type="entry name" value="casD_Cas5e"/>
    <property type="match status" value="1"/>
</dbReference>
<dbReference type="InterPro" id="IPR010147">
    <property type="entry name" value="CRISPR-assoc_prot_CasD"/>
</dbReference>
<dbReference type="NCBIfam" id="TIGR02593">
    <property type="entry name" value="CRISPR_cas5"/>
    <property type="match status" value="1"/>
</dbReference>
<evidence type="ECO:0000313" key="3">
    <source>
        <dbReference type="Proteomes" id="UP000008550"/>
    </source>
</evidence>
<organism evidence="2 3">
    <name type="scientific">Heliobacterium modesticaldum (strain ATCC 51547 / Ice1)</name>
    <dbReference type="NCBI Taxonomy" id="498761"/>
    <lineage>
        <taxon>Bacteria</taxon>
        <taxon>Bacillati</taxon>
        <taxon>Bacillota</taxon>
        <taxon>Clostridia</taxon>
        <taxon>Eubacteriales</taxon>
        <taxon>Heliobacteriaceae</taxon>
        <taxon>Heliomicrobium</taxon>
    </lineage>
</organism>
<name>B0TDU1_HELMI</name>
<dbReference type="Gene3D" id="3.30.70.2660">
    <property type="match status" value="1"/>
</dbReference>
<reference evidence="2 3" key="1">
    <citation type="journal article" date="2008" name="J. Bacteriol.">
        <title>The genome of Heliobacterium modesticaldum, a phototrophic representative of the Firmicutes containing the simplest photosynthetic apparatus.</title>
        <authorList>
            <person name="Sattley W.M."/>
            <person name="Madigan M.T."/>
            <person name="Swingley W.D."/>
            <person name="Cheung P.C."/>
            <person name="Clocksin K.M."/>
            <person name="Conrad A.L."/>
            <person name="Dejesa L.C."/>
            <person name="Honchak B.M."/>
            <person name="Jung D.O."/>
            <person name="Karbach L.E."/>
            <person name="Kurdoglu A."/>
            <person name="Lahiri S."/>
            <person name="Mastrian S.D."/>
            <person name="Page L.E."/>
            <person name="Taylor H.L."/>
            <person name="Wang Z.T."/>
            <person name="Raymond J."/>
            <person name="Chen M."/>
            <person name="Blankenship R.E."/>
            <person name="Touchman J.W."/>
        </authorList>
    </citation>
    <scope>NUCLEOTIDE SEQUENCE [LARGE SCALE GENOMIC DNA]</scope>
    <source>
        <strain evidence="3">ATCC 51547 / Ice1</strain>
    </source>
</reference>
<protein>
    <submittedName>
        <fullName evidence="2">Crispr-associated protein cas5</fullName>
    </submittedName>
</protein>
<evidence type="ECO:0000256" key="1">
    <source>
        <dbReference type="ARBA" id="ARBA00023118"/>
    </source>
</evidence>
<dbReference type="Proteomes" id="UP000008550">
    <property type="component" value="Chromosome"/>
</dbReference>
<keyword evidence="3" id="KW-1185">Reference proteome</keyword>
<dbReference type="STRING" id="498761.HM1_0185"/>
<sequence>MGIPILALRLEGPLQSWGSRSRWDYRDSALEPTKSGIIGLLGCALGWSRNDKRLESLDAALRLTVRIDKPGTPLIDFHTVQGYLLMAEGKQKKSGNDMYTVVSRRVYLQEASFLALLTGEQGALHQCKKALNDPVWPVFLGRKSCPPARPLFDSFYEGDFRDVLEAMRSIPWSSAPAAGPIRLRYVMEDEGGREWRQDVLRINGARMYGRRRVSVGWVDLDRRRDPDVSK</sequence>
<dbReference type="InterPro" id="IPR013422">
    <property type="entry name" value="CRISPR-assoc_prot_Cas5_N"/>
</dbReference>
<dbReference type="KEGG" id="hmo:HM1_0185"/>
<dbReference type="Pfam" id="PF09704">
    <property type="entry name" value="Cas_Cas5d"/>
    <property type="match status" value="1"/>
</dbReference>
<dbReference type="HOGENOM" id="CLU_084726_1_0_9"/>
<dbReference type="EMBL" id="CP000930">
    <property type="protein sequence ID" value="ABZ82804.1"/>
    <property type="molecule type" value="Genomic_DNA"/>
</dbReference>
<dbReference type="RefSeq" id="WP_012281747.1">
    <property type="nucleotide sequence ID" value="NC_010337.2"/>
</dbReference>
<dbReference type="eggNOG" id="ENOG502ZBPB">
    <property type="taxonomic scope" value="Bacteria"/>
</dbReference>